<protein>
    <submittedName>
        <fullName evidence="1">Uncharacterized protein</fullName>
    </submittedName>
</protein>
<evidence type="ECO:0000313" key="2">
    <source>
        <dbReference type="Proteomes" id="UP000325333"/>
    </source>
</evidence>
<organism evidence="1 2">
    <name type="scientific">Azospirillum argentinense</name>
    <dbReference type="NCBI Taxonomy" id="2970906"/>
    <lineage>
        <taxon>Bacteria</taxon>
        <taxon>Pseudomonadati</taxon>
        <taxon>Pseudomonadota</taxon>
        <taxon>Alphaproteobacteria</taxon>
        <taxon>Rhodospirillales</taxon>
        <taxon>Azospirillaceae</taxon>
        <taxon>Azospirillum</taxon>
    </lineage>
</organism>
<reference evidence="1 2" key="1">
    <citation type="submission" date="2019-07" db="EMBL/GenBank/DDBJ databases">
        <title>Genome sequencing of the stress-tolerant strain Azospirillum brasilense Az19.</title>
        <authorList>
            <person name="Maroniche G.A."/>
            <person name="Garcia J.E."/>
            <person name="Pagnussat L."/>
            <person name="Amenta M."/>
            <person name="Creus C.M."/>
        </authorList>
    </citation>
    <scope>NUCLEOTIDE SEQUENCE [LARGE SCALE GENOMIC DNA]</scope>
    <source>
        <strain evidence="1 2">Az19</strain>
    </source>
</reference>
<accession>A0A5B0KPS0</accession>
<dbReference type="RefSeq" id="WP_149650276.1">
    <property type="nucleotide sequence ID" value="NZ_VEWN01000008.1"/>
</dbReference>
<name>A0A5B0KPS0_9PROT</name>
<comment type="caution">
    <text evidence="1">The sequence shown here is derived from an EMBL/GenBank/DDBJ whole genome shotgun (WGS) entry which is preliminary data.</text>
</comment>
<dbReference type="EMBL" id="VEWN01000008">
    <property type="protein sequence ID" value="KAA1054687.1"/>
    <property type="molecule type" value="Genomic_DNA"/>
</dbReference>
<gene>
    <name evidence="1" type="ORF">FH063_005963</name>
</gene>
<sequence>MDTLNLTNDGTTVNGSATLTPDIIAPPFRNWSVDVGVLHLTKNTVEGVMLCLLVYRYQLKGVKRWVVHHRKGFHWVQLTRRQWEIQLNSTEWIVSQAIIGLKKSNLIVAKAMKLYDGTTSLFMRLTDETVQAIVTDNPNHELGSIRYAQASELEDTALKTCPTLGQISKGKGKALRDLEDRLHLYPPRYAAHAVFTALRHWHQHSTCDGGPTVSPTPTWESLPAVASNVIECEFKNKAVTKRDVLAGGLWDG</sequence>
<dbReference type="Proteomes" id="UP000325333">
    <property type="component" value="Unassembled WGS sequence"/>
</dbReference>
<proteinExistence type="predicted"/>
<evidence type="ECO:0000313" key="1">
    <source>
        <dbReference type="EMBL" id="KAA1054687.1"/>
    </source>
</evidence>
<dbReference type="AlphaFoldDB" id="A0A5B0KPS0"/>